<sequence length="73" mass="8629">DDTDALYLLLISLSKCIRLCVGFSSLQEFAFMLVFNKQEEQYIFGRCQLCTENFDNNVIEHTTNPTKRIQWFQ</sequence>
<dbReference type="EMBL" id="CAJOAY010012762">
    <property type="protein sequence ID" value="CAF4256280.1"/>
    <property type="molecule type" value="Genomic_DNA"/>
</dbReference>
<organism evidence="1 2">
    <name type="scientific">Adineta steineri</name>
    <dbReference type="NCBI Taxonomy" id="433720"/>
    <lineage>
        <taxon>Eukaryota</taxon>
        <taxon>Metazoa</taxon>
        <taxon>Spiralia</taxon>
        <taxon>Gnathifera</taxon>
        <taxon>Rotifera</taxon>
        <taxon>Eurotatoria</taxon>
        <taxon>Bdelloidea</taxon>
        <taxon>Adinetida</taxon>
        <taxon>Adinetidae</taxon>
        <taxon>Adineta</taxon>
    </lineage>
</organism>
<protein>
    <submittedName>
        <fullName evidence="1">Uncharacterized protein</fullName>
    </submittedName>
</protein>
<gene>
    <name evidence="1" type="ORF">OKA104_LOCUS43874</name>
</gene>
<dbReference type="Proteomes" id="UP000663881">
    <property type="component" value="Unassembled WGS sequence"/>
</dbReference>
<proteinExistence type="predicted"/>
<feature type="non-terminal residue" evidence="1">
    <location>
        <position position="1"/>
    </location>
</feature>
<comment type="caution">
    <text evidence="1">The sequence shown here is derived from an EMBL/GenBank/DDBJ whole genome shotgun (WGS) entry which is preliminary data.</text>
</comment>
<evidence type="ECO:0000313" key="1">
    <source>
        <dbReference type="EMBL" id="CAF4256280.1"/>
    </source>
</evidence>
<accession>A0A820F5G8</accession>
<reference evidence="1" key="1">
    <citation type="submission" date="2021-02" db="EMBL/GenBank/DDBJ databases">
        <authorList>
            <person name="Nowell W R."/>
        </authorList>
    </citation>
    <scope>NUCLEOTIDE SEQUENCE</scope>
</reference>
<name>A0A820F5G8_9BILA</name>
<dbReference type="AlphaFoldDB" id="A0A820F5G8"/>
<evidence type="ECO:0000313" key="2">
    <source>
        <dbReference type="Proteomes" id="UP000663881"/>
    </source>
</evidence>